<gene>
    <name evidence="5" type="ORF">CJ216_02985</name>
</gene>
<dbReference type="AlphaFoldDB" id="A0A2N6RYB7"/>
<sequence length="760" mass="85696">MFSRARILSYASTIALLLGAYVVAPAQAQSAATVNAQTSTTSQNIKQNFWIKDFKPVLDVAKYGKTEVEAYNSDNKKLDDINNQNAVSYRGKVTIDIPVNKMLEKLKIDQEWNNHKPFESIKERSKGPIFNYVLSLPDITTPIPSSDPNTQTAKPDSLTWESATATSTTNLIDSTFISTHINGNKIAFCANINKDLTWQNILQSTTLGNLTLTANYSITKEQYDYLKKNNKSTHIIGSGEFSGAWLDEDEKNKNLTDSHLNQYIFYYYTDQMAHSLITGSKEAIKYNQLTKNLDLHTARKFNASGKVSPVKYSDYTDPAIDKDGYEIHTILDNNSFKEALIPLEHWLSVAKNNVDGINISDFKSSALITFTLPDALEISPIFKQENGERYQEKGDPTNPTKIVQKNINALPEFSLEYVKQEGKTLQVRVNLLTHRWHRFGGNQLLSSPYITYKQLKQYVQNLSKELEIQFVALKLDNKFGKHGEKYNIKGNIDVTTTGNVIDNGNLVPFKITYGVDNNPTDLSLEVEIPYDVKFKFKSGTPGKEIPKYISDKYLVQMHGYLLKVCHVYKGKTYTLTSDQLNFSPDEEDDELGTWTFNKSLGWEYNGKTNTKSIENVNNDIELVGTWNFTPYKSNNNDNNNDNTENTPDNGVNDSDDNGIGAADEANNPYYIGNLNSIINTQKLYSYKLTPWNYLNLNNSSSKDYDSDQNDSSKNSNRKSNTKLAQTGSGIAYSACSCITFLTLAFAANVKKRRLRAKHVK</sequence>
<dbReference type="RefSeq" id="WP_102694862.1">
    <property type="nucleotide sequence ID" value="NZ_JAKNCL010000001.1"/>
</dbReference>
<comment type="caution">
    <text evidence="5">The sequence shown here is derived from an EMBL/GenBank/DDBJ whole genome shotgun (WGS) entry which is preliminary data.</text>
</comment>
<dbReference type="Pfam" id="PF18655">
    <property type="entry name" value="SHIRT"/>
    <property type="match status" value="1"/>
</dbReference>
<feature type="transmembrane region" description="Helical" evidence="2">
    <location>
        <begin position="729"/>
        <end position="749"/>
    </location>
</feature>
<reference evidence="5 6" key="1">
    <citation type="submission" date="2017-09" db="EMBL/GenBank/DDBJ databases">
        <title>Bacterial strain isolated from the female urinary microbiota.</title>
        <authorList>
            <person name="Thomas-White K."/>
            <person name="Kumar N."/>
            <person name="Forster S."/>
            <person name="Putonti C."/>
            <person name="Lawley T."/>
            <person name="Wolfe A.J."/>
        </authorList>
    </citation>
    <scope>NUCLEOTIDE SEQUENCE [LARGE SCALE GENOMIC DNA]</scope>
    <source>
        <strain evidence="5 6">UMB1686</strain>
    </source>
</reference>
<dbReference type="InterPro" id="IPR041030">
    <property type="entry name" value="SHIRT"/>
</dbReference>
<dbReference type="GeneID" id="98326045"/>
<evidence type="ECO:0000313" key="5">
    <source>
        <dbReference type="EMBL" id="PMC43072.1"/>
    </source>
</evidence>
<keyword evidence="6" id="KW-1185">Reference proteome</keyword>
<organism evidence="5 6">
    <name type="scientific">Gardnerella greenwoodii</name>
    <dbReference type="NCBI Taxonomy" id="2914925"/>
    <lineage>
        <taxon>Bacteria</taxon>
        <taxon>Bacillati</taxon>
        <taxon>Actinomycetota</taxon>
        <taxon>Actinomycetes</taxon>
        <taxon>Bifidobacteriales</taxon>
        <taxon>Bifidobacteriaceae</taxon>
        <taxon>Gardnerella</taxon>
    </lineage>
</organism>
<keyword evidence="2" id="KW-0812">Transmembrane</keyword>
<feature type="region of interest" description="Disordered" evidence="1">
    <location>
        <begin position="700"/>
        <end position="720"/>
    </location>
</feature>
<evidence type="ECO:0000256" key="2">
    <source>
        <dbReference type="SAM" id="Phobius"/>
    </source>
</evidence>
<proteinExistence type="predicted"/>
<keyword evidence="2" id="KW-0472">Membrane</keyword>
<name>A0A2N6RYB7_9BIFI</name>
<protein>
    <recommendedName>
        <fullName evidence="4">SHIRT domain-containing protein</fullName>
    </recommendedName>
</protein>
<evidence type="ECO:0000256" key="3">
    <source>
        <dbReference type="SAM" id="SignalP"/>
    </source>
</evidence>
<keyword evidence="3" id="KW-0732">Signal</keyword>
<feature type="domain" description="SHIRT" evidence="4">
    <location>
        <begin position="530"/>
        <end position="629"/>
    </location>
</feature>
<feature type="signal peptide" evidence="3">
    <location>
        <begin position="1"/>
        <end position="28"/>
    </location>
</feature>
<accession>A0A2N6RYB7</accession>
<dbReference type="EMBL" id="PNGV01000001">
    <property type="protein sequence ID" value="PMC43072.1"/>
    <property type="molecule type" value="Genomic_DNA"/>
</dbReference>
<evidence type="ECO:0000313" key="6">
    <source>
        <dbReference type="Proteomes" id="UP000235771"/>
    </source>
</evidence>
<feature type="compositionally biased region" description="Low complexity" evidence="1">
    <location>
        <begin position="634"/>
        <end position="649"/>
    </location>
</feature>
<dbReference type="Proteomes" id="UP000235771">
    <property type="component" value="Unassembled WGS sequence"/>
</dbReference>
<evidence type="ECO:0000259" key="4">
    <source>
        <dbReference type="Pfam" id="PF18655"/>
    </source>
</evidence>
<evidence type="ECO:0000256" key="1">
    <source>
        <dbReference type="SAM" id="MobiDB-lite"/>
    </source>
</evidence>
<keyword evidence="2" id="KW-1133">Transmembrane helix</keyword>
<feature type="chain" id="PRO_5014711192" description="SHIRT domain-containing protein" evidence="3">
    <location>
        <begin position="29"/>
        <end position="760"/>
    </location>
</feature>
<feature type="region of interest" description="Disordered" evidence="1">
    <location>
        <begin position="631"/>
        <end position="661"/>
    </location>
</feature>